<organism evidence="1 2">
    <name type="scientific">Micromonospora purpureochromogenes</name>
    <dbReference type="NCBI Taxonomy" id="47872"/>
    <lineage>
        <taxon>Bacteria</taxon>
        <taxon>Bacillati</taxon>
        <taxon>Actinomycetota</taxon>
        <taxon>Actinomycetes</taxon>
        <taxon>Micromonosporales</taxon>
        <taxon>Micromonosporaceae</taxon>
        <taxon>Micromonospora</taxon>
    </lineage>
</organism>
<dbReference type="RefSeq" id="WP_088959385.1">
    <property type="nucleotide sequence ID" value="NZ_LT607410.1"/>
</dbReference>
<gene>
    <name evidence="1" type="ORF">GA0074696_0244</name>
</gene>
<name>A0A1C4UB44_9ACTN</name>
<dbReference type="AlphaFoldDB" id="A0A1C4UB44"/>
<dbReference type="Proteomes" id="UP000198228">
    <property type="component" value="Chromosome I"/>
</dbReference>
<reference evidence="1 2" key="1">
    <citation type="submission" date="2016-06" db="EMBL/GenBank/DDBJ databases">
        <authorList>
            <person name="Kjaerup R.B."/>
            <person name="Dalgaard T.S."/>
            <person name="Juul-Madsen H.R."/>
        </authorList>
    </citation>
    <scope>NUCLEOTIDE SEQUENCE [LARGE SCALE GENOMIC DNA]</scope>
    <source>
        <strain evidence="1 2">DSM 43821</strain>
    </source>
</reference>
<protein>
    <submittedName>
        <fullName evidence="1">Uncharacterized protein</fullName>
    </submittedName>
</protein>
<sequence>MVATSDTFYSAALRRADQARGTHDGEQGIPALAEVRRRQAELAGTGETVTVGYQLVLLAELHEKLDHLHAQFLQMGRAAAIELDRCDERIERAREDVVRWEQRVEAARLPLTPEELLPRNREEQRWSDAMLRHRREVARSRRIMRAQEELEHARDQVDRRRAERVAAVRQHQAAASGPGTRARGLVELYQRRLAEYLAALARAHPHGRTLSPLLTLPPVALPTWVLETSSPSADTGSSL</sequence>
<proteinExistence type="predicted"/>
<accession>A0A1C4UB44</accession>
<evidence type="ECO:0000313" key="1">
    <source>
        <dbReference type="EMBL" id="SCE68920.1"/>
    </source>
</evidence>
<evidence type="ECO:0000313" key="2">
    <source>
        <dbReference type="Proteomes" id="UP000198228"/>
    </source>
</evidence>
<dbReference type="EMBL" id="LT607410">
    <property type="protein sequence ID" value="SCE68920.1"/>
    <property type="molecule type" value="Genomic_DNA"/>
</dbReference>